<keyword evidence="1" id="KW-0175">Coiled coil</keyword>
<feature type="coiled-coil region" evidence="1">
    <location>
        <begin position="191"/>
        <end position="235"/>
    </location>
</feature>
<gene>
    <name evidence="4" type="ORF">Cvel_20990</name>
</gene>
<feature type="region of interest" description="Disordered" evidence="2">
    <location>
        <begin position="701"/>
        <end position="759"/>
    </location>
</feature>
<evidence type="ECO:0000256" key="2">
    <source>
        <dbReference type="SAM" id="MobiDB-lite"/>
    </source>
</evidence>
<accession>A0A0G4GAW6</accession>
<evidence type="ECO:0000256" key="1">
    <source>
        <dbReference type="SAM" id="Coils"/>
    </source>
</evidence>
<organism evidence="4">
    <name type="scientific">Chromera velia CCMP2878</name>
    <dbReference type="NCBI Taxonomy" id="1169474"/>
    <lineage>
        <taxon>Eukaryota</taxon>
        <taxon>Sar</taxon>
        <taxon>Alveolata</taxon>
        <taxon>Colpodellida</taxon>
        <taxon>Chromeraceae</taxon>
        <taxon>Chromera</taxon>
    </lineage>
</organism>
<feature type="region of interest" description="Disordered" evidence="2">
    <location>
        <begin position="352"/>
        <end position="372"/>
    </location>
</feature>
<feature type="coiled-coil region" evidence="1">
    <location>
        <begin position="541"/>
        <end position="575"/>
    </location>
</feature>
<evidence type="ECO:0000256" key="3">
    <source>
        <dbReference type="SAM" id="SignalP"/>
    </source>
</evidence>
<evidence type="ECO:0000313" key="4">
    <source>
        <dbReference type="EMBL" id="CEM25950.1"/>
    </source>
</evidence>
<dbReference type="AlphaFoldDB" id="A0A0G4GAW6"/>
<feature type="chain" id="PRO_5005190229" evidence="3">
    <location>
        <begin position="23"/>
        <end position="759"/>
    </location>
</feature>
<name>A0A0G4GAW6_9ALVE</name>
<dbReference type="EMBL" id="CDMZ01001029">
    <property type="protein sequence ID" value="CEM25950.1"/>
    <property type="molecule type" value="Genomic_DNA"/>
</dbReference>
<feature type="signal peptide" evidence="3">
    <location>
        <begin position="1"/>
        <end position="22"/>
    </location>
</feature>
<protein>
    <submittedName>
        <fullName evidence="4">Uncharacterized protein</fullName>
    </submittedName>
</protein>
<feature type="compositionally biased region" description="Acidic residues" evidence="2">
    <location>
        <begin position="746"/>
        <end position="759"/>
    </location>
</feature>
<reference evidence="4" key="1">
    <citation type="submission" date="2014-11" db="EMBL/GenBank/DDBJ databases">
        <authorList>
            <person name="Otto D Thomas"/>
            <person name="Naeem Raeece"/>
        </authorList>
    </citation>
    <scope>NUCLEOTIDE SEQUENCE</scope>
</reference>
<keyword evidence="3" id="KW-0732">Signal</keyword>
<sequence length="759" mass="83589">MPKLRMILAATACAAVFTPSSSCSDCGDFPQGQDPMLEKFDKLGADESMPTPDKMAEVLGLSPAEVQSALAEAEKDEAEHPTSFLETQASYGVAPVYPAGDVIQFEHHHHIVPVDADAASIQGMTGSDGDRKRIRAHLRRAFAAQLSHWRKAKAESLLEQEIQKKIHERQRYLDELLTQVQLRHIAKKRWHETLTRKYKQYIDHLEKMTKNIEELNKAEEAHRRHLEMAQRQQKRWEAQWYKTARLKFALEQSLLSQEALKRRQQRHQSKADAAAAEQDFAIRKLKAAAEVYQHDMDGALLDKQLDATHNQEEKSLQNLEFKMNEKAYDTASDVDSFKTHLEHEILMANKTLPDGVTESPPPQTGAALVNNPVPHTDTQVAYDMRKPQQSYKSLVGGFLQLAESQTERACTAWQQPTCPPENKPEHTKLKTADGKCVKSDDSDPQEAKCVDAGCGLYKNKCADQHLYNPDDEQCYKSDDAKKGAEPECADAKPALADDKPGAKVKSCAADVGTAVTEAISSLPAVEPAKTDGDETAKKIDQARFERDAAKKATKVAELEQEKKRGEENCEILLKKATDALLASGLAGVDADEAKDHGVKLWTAMKAFDWAAKGEAADLKSTVADAEERLAAAKKLFATKKAALEKSLTGYEAQVAAMIADIKAKASGDPTAEALSSNSNAYATLVKLMAAALKQEHVQESEKIGHVREQSAALPSNLKKAIEAEAKGEAAPSPQRKGGKSLRGMRDDDDGDEYEVPDQI</sequence>
<dbReference type="VEuPathDB" id="CryptoDB:Cvel_20990"/>
<proteinExistence type="predicted"/>